<dbReference type="Pfam" id="PF09312">
    <property type="entry name" value="SurA_N"/>
    <property type="match status" value="1"/>
</dbReference>
<dbReference type="Gene3D" id="3.10.50.40">
    <property type="match status" value="2"/>
</dbReference>
<comment type="caution">
    <text evidence="9">The sequence shown here is derived from an EMBL/GenBank/DDBJ whole genome shotgun (WGS) entry which is preliminary data.</text>
</comment>
<comment type="function">
    <text evidence="7">Chaperone involved in the correct folding and assembly of outer membrane proteins. Recognizes specific patterns of aromatic residues and the orientation of their side chains, which are found more frequently in integral outer membrane proteins. May act in both early periplasmic and late outer membrane-associated steps of protein maturation.</text>
</comment>
<protein>
    <recommendedName>
        <fullName evidence="7">Chaperone SurA</fullName>
    </recommendedName>
    <alternativeName>
        <fullName evidence="7">Peptidyl-prolyl cis-trans isomerase SurA</fullName>
        <shortName evidence="7">PPIase SurA</shortName>
        <ecNumber evidence="7">5.2.1.8</ecNumber>
    </alternativeName>
    <alternativeName>
        <fullName evidence="7">Rotamase SurA</fullName>
    </alternativeName>
</protein>
<dbReference type="GO" id="GO:0050821">
    <property type="term" value="P:protein stabilization"/>
    <property type="evidence" value="ECO:0007669"/>
    <property type="project" value="InterPro"/>
</dbReference>
<comment type="catalytic activity">
    <reaction evidence="7">
        <text>[protein]-peptidylproline (omega=180) = [protein]-peptidylproline (omega=0)</text>
        <dbReference type="Rhea" id="RHEA:16237"/>
        <dbReference type="Rhea" id="RHEA-COMP:10747"/>
        <dbReference type="Rhea" id="RHEA-COMP:10748"/>
        <dbReference type="ChEBI" id="CHEBI:83833"/>
        <dbReference type="ChEBI" id="CHEBI:83834"/>
        <dbReference type="EC" id="5.2.1.8"/>
    </reaction>
</comment>
<dbReference type="InterPro" id="IPR023034">
    <property type="entry name" value="PPIase_SurA"/>
</dbReference>
<keyword evidence="5 7" id="KW-0143">Chaperone</keyword>
<feature type="chain" id="PRO_5043071218" description="Chaperone SurA" evidence="7">
    <location>
        <begin position="28"/>
        <end position="450"/>
    </location>
</feature>
<dbReference type="GO" id="GO:0006457">
    <property type="term" value="P:protein folding"/>
    <property type="evidence" value="ECO:0007669"/>
    <property type="project" value="UniProtKB-UniRule"/>
</dbReference>
<evidence type="ECO:0000313" key="10">
    <source>
        <dbReference type="Proteomes" id="UP001243195"/>
    </source>
</evidence>
<evidence type="ECO:0000256" key="4">
    <source>
        <dbReference type="ARBA" id="ARBA00023110"/>
    </source>
</evidence>
<dbReference type="PANTHER" id="PTHR47637:SF1">
    <property type="entry name" value="CHAPERONE SURA"/>
    <property type="match status" value="1"/>
</dbReference>
<comment type="subcellular location">
    <subcellularLocation>
        <location evidence="7">Periplasm</location>
    </subcellularLocation>
    <text evidence="7">Is capable of associating with the outer membrane.</text>
</comment>
<dbReference type="InterPro" id="IPR027304">
    <property type="entry name" value="Trigger_fact/SurA_dom_sf"/>
</dbReference>
<organism evidence="9 10">
    <name type="scientific">Acinetobacter gerneri</name>
    <dbReference type="NCBI Taxonomy" id="202952"/>
    <lineage>
        <taxon>Bacteria</taxon>
        <taxon>Pseudomonadati</taxon>
        <taxon>Pseudomonadota</taxon>
        <taxon>Gammaproteobacteria</taxon>
        <taxon>Moraxellales</taxon>
        <taxon>Moraxellaceae</taxon>
        <taxon>Acinetobacter</taxon>
    </lineage>
</organism>
<dbReference type="GO" id="GO:0043165">
    <property type="term" value="P:Gram-negative-bacterium-type cell outer membrane assembly"/>
    <property type="evidence" value="ECO:0007669"/>
    <property type="project" value="InterPro"/>
</dbReference>
<dbReference type="Pfam" id="PF13616">
    <property type="entry name" value="Rotamase_3"/>
    <property type="match status" value="1"/>
</dbReference>
<dbReference type="Gene3D" id="1.10.4030.10">
    <property type="entry name" value="Porin chaperone SurA, peptide-binding domain"/>
    <property type="match status" value="1"/>
</dbReference>
<gene>
    <name evidence="7" type="primary">surA</name>
    <name evidence="9" type="ORF">RFH51_16440</name>
</gene>
<name>A0AAW8JMH1_9GAMM</name>
<dbReference type="PROSITE" id="PS01096">
    <property type="entry name" value="PPIC_PPIASE_1"/>
    <property type="match status" value="1"/>
</dbReference>
<dbReference type="InterPro" id="IPR015391">
    <property type="entry name" value="SurA_N"/>
</dbReference>
<dbReference type="InterPro" id="IPR050280">
    <property type="entry name" value="OMP_Chaperone_SurA"/>
</dbReference>
<proteinExistence type="inferred from homology"/>
<dbReference type="InterPro" id="IPR046357">
    <property type="entry name" value="PPIase_dom_sf"/>
</dbReference>
<feature type="domain" description="PpiC" evidence="8">
    <location>
        <begin position="284"/>
        <end position="383"/>
    </location>
</feature>
<dbReference type="GO" id="GO:0051082">
    <property type="term" value="F:unfolded protein binding"/>
    <property type="evidence" value="ECO:0007669"/>
    <property type="project" value="UniProtKB-UniRule"/>
</dbReference>
<keyword evidence="1 7" id="KW-0732">Signal</keyword>
<dbReference type="EC" id="5.2.1.8" evidence="7"/>
<dbReference type="PANTHER" id="PTHR47637">
    <property type="entry name" value="CHAPERONE SURA"/>
    <property type="match status" value="1"/>
</dbReference>
<dbReference type="GO" id="GO:0042277">
    <property type="term" value="F:peptide binding"/>
    <property type="evidence" value="ECO:0007669"/>
    <property type="project" value="InterPro"/>
</dbReference>
<evidence type="ECO:0000256" key="1">
    <source>
        <dbReference type="ARBA" id="ARBA00022729"/>
    </source>
</evidence>
<sequence precursor="true">MKTQIFKSLFKAATLSLLISSSMPSFAEPTDEIIAIVGNSAILRSDLNQAVNEVKQTYQAQKKEVPPEQYLKMQALDAIIIRDAQLEQVKRYGVKIDEATLNDAVLKVAKQSGSNSLESFQQKLDAYSPGAYAGLRDRVAEDLSVQKLRQQMVMSRIKISDQDVDNFLKSPQGQAAVGSQAHILHMRIAGSGSEAEINQTATNVKNALQDSNDTAAIAKKFSTANVTVDGADMGFRSFSDIPAELAARVTNIKVGQTSELIPAKDGIHILKLLDRKSNDQKALVHQYQVRHILIQPSEVVTADMAKQMIDSIYSRLSKGEDFATLAATYSNDPGSARDGGSLGWVSPGTMVPEFEQQMKDTPVNQISQPFQSQFGWHILQVTDTRDQDMTSELQKRMAKQILGERQFDSELDSWLRELRASTYVDIKDKSLDQKAIEKAQNDSTQEAEQK</sequence>
<dbReference type="PROSITE" id="PS50198">
    <property type="entry name" value="PPIC_PPIASE_2"/>
    <property type="match status" value="2"/>
</dbReference>
<evidence type="ECO:0000256" key="3">
    <source>
        <dbReference type="ARBA" id="ARBA00022764"/>
    </source>
</evidence>
<dbReference type="SUPFAM" id="SSF109998">
    <property type="entry name" value="Triger factor/SurA peptide-binding domain-like"/>
    <property type="match status" value="1"/>
</dbReference>
<accession>A0AAW8JMH1</accession>
<dbReference type="InterPro" id="IPR023058">
    <property type="entry name" value="PPIase_PpiC_CS"/>
</dbReference>
<keyword evidence="6 7" id="KW-0413">Isomerase</keyword>
<keyword evidence="2 7" id="KW-0677">Repeat</keyword>
<evidence type="ECO:0000256" key="6">
    <source>
        <dbReference type="ARBA" id="ARBA00023235"/>
    </source>
</evidence>
<dbReference type="SUPFAM" id="SSF54534">
    <property type="entry name" value="FKBP-like"/>
    <property type="match status" value="2"/>
</dbReference>
<dbReference type="Pfam" id="PF00639">
    <property type="entry name" value="Rotamase"/>
    <property type="match status" value="1"/>
</dbReference>
<keyword evidence="4 7" id="KW-0697">Rotamase</keyword>
<dbReference type="GO" id="GO:0003755">
    <property type="term" value="F:peptidyl-prolyl cis-trans isomerase activity"/>
    <property type="evidence" value="ECO:0007669"/>
    <property type="project" value="UniProtKB-UniRule"/>
</dbReference>
<feature type="signal peptide" evidence="7">
    <location>
        <begin position="1"/>
        <end position="27"/>
    </location>
</feature>
<keyword evidence="3 7" id="KW-0574">Periplasm</keyword>
<evidence type="ECO:0000256" key="5">
    <source>
        <dbReference type="ARBA" id="ARBA00023186"/>
    </source>
</evidence>
<evidence type="ECO:0000259" key="8">
    <source>
        <dbReference type="PROSITE" id="PS50198"/>
    </source>
</evidence>
<dbReference type="InterPro" id="IPR000297">
    <property type="entry name" value="PPIase_PpiC"/>
</dbReference>
<dbReference type="RefSeq" id="WP_277091744.1">
    <property type="nucleotide sequence ID" value="NZ_JAKVJG010000020.1"/>
</dbReference>
<evidence type="ECO:0000256" key="2">
    <source>
        <dbReference type="ARBA" id="ARBA00022737"/>
    </source>
</evidence>
<evidence type="ECO:0000256" key="7">
    <source>
        <dbReference type="HAMAP-Rule" id="MF_01183"/>
    </source>
</evidence>
<dbReference type="GO" id="GO:0030288">
    <property type="term" value="C:outer membrane-bounded periplasmic space"/>
    <property type="evidence" value="ECO:0007669"/>
    <property type="project" value="InterPro"/>
</dbReference>
<dbReference type="AlphaFoldDB" id="A0AAW8JMH1"/>
<dbReference type="Proteomes" id="UP001243195">
    <property type="component" value="Unassembled WGS sequence"/>
</dbReference>
<dbReference type="HAMAP" id="MF_01183">
    <property type="entry name" value="Chaperone_SurA"/>
    <property type="match status" value="1"/>
</dbReference>
<comment type="domain">
    <text evidence="7">The PPIase activity resides only in the second parvulin domain. The N-terminal region and the C-terminal tail are necessary and sufficient for the chaperone activity of SurA. The PPIase activity is dispensable for SurA to function as a chaperone. The N-terminal region and the C-terminal tail are also required for porin recognition.</text>
</comment>
<evidence type="ECO:0000313" key="9">
    <source>
        <dbReference type="EMBL" id="MDQ9073044.1"/>
    </source>
</evidence>
<feature type="domain" description="PpiC" evidence="8">
    <location>
        <begin position="178"/>
        <end position="274"/>
    </location>
</feature>
<dbReference type="EMBL" id="JAVIDA010000032">
    <property type="protein sequence ID" value="MDQ9073044.1"/>
    <property type="molecule type" value="Genomic_DNA"/>
</dbReference>
<reference evidence="9" key="1">
    <citation type="submission" date="2023-08" db="EMBL/GenBank/DDBJ databases">
        <title>Emergence of clinically-relevant ST2 carbapenem-resistant Acinetobacter baumannii strains in hospital sewages in Zhejiang, East of China.</title>
        <authorList>
            <person name="Kaichao C."/>
            <person name="Zhang R."/>
        </authorList>
    </citation>
    <scope>NUCLEOTIDE SEQUENCE</scope>
    <source>
        <strain evidence="9">M-SY-60</strain>
    </source>
</reference>